<evidence type="ECO:0000256" key="4">
    <source>
        <dbReference type="ARBA" id="ARBA00022692"/>
    </source>
</evidence>
<dbReference type="PANTHER" id="PTHR22926">
    <property type="entry name" value="PHOSPHO-N-ACETYLMURAMOYL-PENTAPEPTIDE-TRANSFERASE"/>
    <property type="match status" value="1"/>
</dbReference>
<feature type="transmembrane region" description="Helical" evidence="9">
    <location>
        <begin position="108"/>
        <end position="127"/>
    </location>
</feature>
<comment type="subcellular location">
    <subcellularLocation>
        <location evidence="1">Cell membrane</location>
        <topology evidence="1">Multi-pass membrane protein</topology>
    </subcellularLocation>
</comment>
<dbReference type="EC" id="2.7.8.33" evidence="10"/>
<dbReference type="GO" id="GO:0071555">
    <property type="term" value="P:cell wall organization"/>
    <property type="evidence" value="ECO:0007669"/>
    <property type="project" value="TreeGrafter"/>
</dbReference>
<evidence type="ECO:0000256" key="7">
    <source>
        <dbReference type="PIRSR" id="PIRSR600715-1"/>
    </source>
</evidence>
<feature type="transmembrane region" description="Helical" evidence="9">
    <location>
        <begin position="516"/>
        <end position="537"/>
    </location>
</feature>
<feature type="transmembrane region" description="Helical" evidence="9">
    <location>
        <begin position="340"/>
        <end position="359"/>
    </location>
</feature>
<feature type="region of interest" description="Disordered" evidence="8">
    <location>
        <begin position="548"/>
        <end position="572"/>
    </location>
</feature>
<evidence type="ECO:0000313" key="10">
    <source>
        <dbReference type="EMBL" id="NYI42152.1"/>
    </source>
</evidence>
<comment type="caution">
    <text evidence="10">The sequence shown here is derived from an EMBL/GenBank/DDBJ whole genome shotgun (WGS) entry which is preliminary data.</text>
</comment>
<dbReference type="EMBL" id="JACBZO010000001">
    <property type="protein sequence ID" value="NYI42152.1"/>
    <property type="molecule type" value="Genomic_DNA"/>
</dbReference>
<evidence type="ECO:0000256" key="3">
    <source>
        <dbReference type="ARBA" id="ARBA00022679"/>
    </source>
</evidence>
<feature type="transmembrane region" description="Helical" evidence="9">
    <location>
        <begin position="196"/>
        <end position="216"/>
    </location>
</feature>
<feature type="transmembrane region" description="Helical" evidence="9">
    <location>
        <begin position="424"/>
        <end position="446"/>
    </location>
</feature>
<feature type="transmembrane region" description="Helical" evidence="9">
    <location>
        <begin position="312"/>
        <end position="334"/>
    </location>
</feature>
<dbReference type="PANTHER" id="PTHR22926:SF3">
    <property type="entry name" value="UNDECAPRENYL-PHOSPHATE ALPHA-N-ACETYLGLUCOSAMINYL 1-PHOSPHATE TRANSFERASE"/>
    <property type="match status" value="1"/>
</dbReference>
<evidence type="ECO:0000256" key="6">
    <source>
        <dbReference type="ARBA" id="ARBA00023136"/>
    </source>
</evidence>
<evidence type="ECO:0000313" key="11">
    <source>
        <dbReference type="Proteomes" id="UP000547973"/>
    </source>
</evidence>
<keyword evidence="2" id="KW-1003">Cell membrane</keyword>
<dbReference type="GO" id="GO:0005886">
    <property type="term" value="C:plasma membrane"/>
    <property type="evidence" value="ECO:0007669"/>
    <property type="project" value="UniProtKB-SubCell"/>
</dbReference>
<dbReference type="GO" id="GO:0009103">
    <property type="term" value="P:lipopolysaccharide biosynthetic process"/>
    <property type="evidence" value="ECO:0007669"/>
    <property type="project" value="TreeGrafter"/>
</dbReference>
<dbReference type="InterPro" id="IPR000715">
    <property type="entry name" value="Glycosyl_transferase_4"/>
</dbReference>
<evidence type="ECO:0000256" key="9">
    <source>
        <dbReference type="SAM" id="Phobius"/>
    </source>
</evidence>
<dbReference type="GO" id="GO:0046872">
    <property type="term" value="F:metal ion binding"/>
    <property type="evidence" value="ECO:0007669"/>
    <property type="project" value="UniProtKB-KW"/>
</dbReference>
<feature type="transmembrane region" description="Helical" evidence="9">
    <location>
        <begin position="47"/>
        <end position="67"/>
    </location>
</feature>
<dbReference type="AlphaFoldDB" id="A0A7Z0CKS6"/>
<feature type="transmembrane region" description="Helical" evidence="9">
    <location>
        <begin position="139"/>
        <end position="159"/>
    </location>
</feature>
<dbReference type="OrthoDB" id="9783652at2"/>
<keyword evidence="7" id="KW-0479">Metal-binding</keyword>
<reference evidence="10 11" key="1">
    <citation type="submission" date="2020-07" db="EMBL/GenBank/DDBJ databases">
        <title>Sequencing the genomes of 1000 actinobacteria strains.</title>
        <authorList>
            <person name="Klenk H.-P."/>
        </authorList>
    </citation>
    <scope>NUCLEOTIDE SEQUENCE [LARGE SCALE GENOMIC DNA]</scope>
    <source>
        <strain evidence="10 11">DSM 19970</strain>
    </source>
</reference>
<dbReference type="GO" id="GO:0044038">
    <property type="term" value="P:cell wall macromolecule biosynthetic process"/>
    <property type="evidence" value="ECO:0007669"/>
    <property type="project" value="TreeGrafter"/>
</dbReference>
<evidence type="ECO:0000256" key="8">
    <source>
        <dbReference type="SAM" id="MobiDB-lite"/>
    </source>
</evidence>
<keyword evidence="5 9" id="KW-1133">Transmembrane helix</keyword>
<keyword evidence="6 9" id="KW-0472">Membrane</keyword>
<keyword evidence="11" id="KW-1185">Reference proteome</keyword>
<dbReference type="Pfam" id="PF00953">
    <property type="entry name" value="Glycos_transf_4"/>
    <property type="match status" value="1"/>
</dbReference>
<organism evidence="10 11">
    <name type="scientific">Demequina lutea</name>
    <dbReference type="NCBI Taxonomy" id="431489"/>
    <lineage>
        <taxon>Bacteria</taxon>
        <taxon>Bacillati</taxon>
        <taxon>Actinomycetota</taxon>
        <taxon>Actinomycetes</taxon>
        <taxon>Micrococcales</taxon>
        <taxon>Demequinaceae</taxon>
        <taxon>Demequina</taxon>
    </lineage>
</organism>
<keyword evidence="4 9" id="KW-0812">Transmembrane</keyword>
<accession>A0A7Z0CKS6</accession>
<keyword evidence="3 10" id="KW-0808">Transferase</keyword>
<dbReference type="Proteomes" id="UP000547973">
    <property type="component" value="Unassembled WGS sequence"/>
</dbReference>
<comment type="cofactor">
    <cofactor evidence="7">
        <name>Mg(2+)</name>
        <dbReference type="ChEBI" id="CHEBI:18420"/>
    </cofactor>
</comment>
<feature type="transmembrane region" description="Helical" evidence="9">
    <location>
        <begin position="165"/>
        <end position="184"/>
    </location>
</feature>
<protein>
    <submittedName>
        <fullName evidence="10">UDP-GlcNAc:undecaprenyl-phosphate GlcNAc-1-phosphate transferase</fullName>
        <ecNumber evidence="10">2.7.8.33</ecNumber>
    </submittedName>
</protein>
<name>A0A7Z0CKS6_9MICO</name>
<keyword evidence="7" id="KW-0460">Magnesium</keyword>
<evidence type="ECO:0000256" key="5">
    <source>
        <dbReference type="ARBA" id="ARBA00022989"/>
    </source>
</evidence>
<evidence type="ECO:0000256" key="2">
    <source>
        <dbReference type="ARBA" id="ARBA00022475"/>
    </source>
</evidence>
<feature type="transmembrane region" description="Helical" evidence="9">
    <location>
        <begin position="452"/>
        <end position="472"/>
    </location>
</feature>
<feature type="transmembrane region" description="Helical" evidence="9">
    <location>
        <begin position="484"/>
        <end position="504"/>
    </location>
</feature>
<proteinExistence type="predicted"/>
<gene>
    <name evidence="10" type="ORF">BKA03_002271</name>
</gene>
<feature type="binding site" evidence="7">
    <location>
        <position position="157"/>
    </location>
    <ligand>
        <name>Mg(2+)</name>
        <dbReference type="ChEBI" id="CHEBI:18420"/>
    </ligand>
</feature>
<sequence length="572" mass="60572">MKVYLALLVISALVTYVATPVMRHIAIRVGAVTAVRARDVHVVPTARLGGVAVFLGLAAGLGVASTIPFLNRVFENSHGAWAVLGGAALVCAVGVADDIWDLDWMAKLAGQILAALLMAWGGVQLVALPIGGRTIGDSYLSLIATVVVVVVAINAVNFVDGLDGLAAGVVAIGGTAFMVYTYFLARGASPGDYSSLATVMTAVMVGACLGFLPHNVHPARIFMGDSGSMVLGLVFAAAAITVTGQIDTAVLGRREQIPAFLPILLPLAVIAVPLIDMALAFIRRLGKGQSPFKPDAHHLHHRLLRFGHSHRWAVAVLWLWTAVLAFGTVSMVFLQPRYSVGLLVAGFLVATVTTFFPAFRRLAWYIWRGVGVASEPIRRVTLETHTRTSQAPVRGAEPRIDTEAGTPTAQEASMHEDALVYRTAARWSAVALAIIAVVGVVLGAVIDGRRGAVSAVAAVVVAAVFSLTTQIAAWQGARRGPMAFVTWVVGTWLLKFILVLAAVIAAQHQDWLLKPLFGAVLLGGTVAALIIDIVAVVKARIPYVRPETAARDHQDPAARDHQDPATRDHEVR</sequence>
<evidence type="ECO:0000256" key="1">
    <source>
        <dbReference type="ARBA" id="ARBA00004651"/>
    </source>
</evidence>
<dbReference type="GO" id="GO:0036380">
    <property type="term" value="F:UDP-N-acetylglucosamine-undecaprenyl-phosphate N-acetylglucosaminephosphotransferase activity"/>
    <property type="evidence" value="ECO:0007669"/>
    <property type="project" value="UniProtKB-EC"/>
</dbReference>
<feature type="region of interest" description="Disordered" evidence="8">
    <location>
        <begin position="386"/>
        <end position="407"/>
    </location>
</feature>
<dbReference type="CDD" id="cd06853">
    <property type="entry name" value="GT_WecA_like"/>
    <property type="match status" value="1"/>
</dbReference>
<feature type="transmembrane region" description="Helical" evidence="9">
    <location>
        <begin position="259"/>
        <end position="282"/>
    </location>
</feature>
<dbReference type="RefSeq" id="WP_083971071.1">
    <property type="nucleotide sequence ID" value="NZ_BBRC01000002.1"/>
</dbReference>
<feature type="binding site" evidence="7">
    <location>
        <position position="225"/>
    </location>
    <ligand>
        <name>Mg(2+)</name>
        <dbReference type="ChEBI" id="CHEBI:18420"/>
    </ligand>
</feature>
<feature type="transmembrane region" description="Helical" evidence="9">
    <location>
        <begin position="79"/>
        <end position="96"/>
    </location>
</feature>